<proteinExistence type="predicted"/>
<reference evidence="2" key="1">
    <citation type="submission" date="2016-10" db="EMBL/GenBank/DDBJ databases">
        <authorList>
            <person name="Varghese N."/>
            <person name="Submissions S."/>
        </authorList>
    </citation>
    <scope>NUCLEOTIDE SEQUENCE [LARGE SCALE GENOMIC DNA]</scope>
    <source>
        <strain evidence="2">DSM 25811 / CCM 8410 / LMG 26954 / E90</strain>
    </source>
</reference>
<dbReference type="Gene3D" id="3.40.50.12370">
    <property type="match status" value="1"/>
</dbReference>
<sequence>MKKYIVAFDGLKYSESVRDYAIHLAKQNNAHLTGVFLDDFMHHSYKITQLLKQGGDFEARRKKYDQKDEKTRNLAVADFESACQQASLNYSLHRDKCVAIQELLHESIFADLLFLDSTETFTAYAEKAPSLFIRDLLGNVHCPVVLVPHSFQPISKLLLLYDGAPSSVHAIKMLSYTLDALKELPVTILTVNAADQSSHLPDNKLFKQFLKRHFSKVQYIVRKGAPGTEITNYLKQAKNGALITLGAYSRGAISRWFKTSMADMLMKEMKYPLFIAHD</sequence>
<dbReference type="EMBL" id="FMZO01000005">
    <property type="protein sequence ID" value="SDD02255.1"/>
    <property type="molecule type" value="Genomic_DNA"/>
</dbReference>
<keyword evidence="2" id="KW-1185">Reference proteome</keyword>
<dbReference type="Proteomes" id="UP000198757">
    <property type="component" value="Unassembled WGS sequence"/>
</dbReference>
<evidence type="ECO:0000313" key="1">
    <source>
        <dbReference type="EMBL" id="SDD02255.1"/>
    </source>
</evidence>
<dbReference type="SUPFAM" id="SSF52402">
    <property type="entry name" value="Adenine nucleotide alpha hydrolases-like"/>
    <property type="match status" value="2"/>
</dbReference>
<dbReference type="OrthoDB" id="641005at2"/>
<evidence type="ECO:0000313" key="2">
    <source>
        <dbReference type="Proteomes" id="UP000198757"/>
    </source>
</evidence>
<evidence type="ECO:0008006" key="3">
    <source>
        <dbReference type="Google" id="ProtNLM"/>
    </source>
</evidence>
<accession>A0A1G6RDW8</accession>
<gene>
    <name evidence="1" type="ORF">SAMN04487894_105231</name>
</gene>
<dbReference type="RefSeq" id="WP_090390199.1">
    <property type="nucleotide sequence ID" value="NZ_FMZO01000005.1"/>
</dbReference>
<name>A0A1G6RDW8_NIADE</name>
<dbReference type="STRING" id="1285928.SAMN04487894_105231"/>
<protein>
    <recommendedName>
        <fullName evidence="3">Universal stress protein family protein</fullName>
    </recommendedName>
</protein>
<organism evidence="1 2">
    <name type="scientific">Niabella drilacis (strain DSM 25811 / CCM 8410 / CCUG 62505 / LMG 26954 / E90)</name>
    <dbReference type="NCBI Taxonomy" id="1285928"/>
    <lineage>
        <taxon>Bacteria</taxon>
        <taxon>Pseudomonadati</taxon>
        <taxon>Bacteroidota</taxon>
        <taxon>Chitinophagia</taxon>
        <taxon>Chitinophagales</taxon>
        <taxon>Chitinophagaceae</taxon>
        <taxon>Niabella</taxon>
    </lineage>
</organism>
<dbReference type="AlphaFoldDB" id="A0A1G6RDW8"/>
<dbReference type="CDD" id="cd00293">
    <property type="entry name" value="USP-like"/>
    <property type="match status" value="2"/>
</dbReference>